<dbReference type="EMBL" id="LWMH01000001">
    <property type="protein sequence ID" value="KZS44966.1"/>
    <property type="molecule type" value="Genomic_DNA"/>
</dbReference>
<keyword evidence="4" id="KW-0949">S-adenosyl-L-methionine</keyword>
<organism evidence="6 7">
    <name type="scientific">Paenibacillus glucanolyticus</name>
    <dbReference type="NCBI Taxonomy" id="59843"/>
    <lineage>
        <taxon>Bacteria</taxon>
        <taxon>Bacillati</taxon>
        <taxon>Bacillota</taxon>
        <taxon>Bacilli</taxon>
        <taxon>Bacillales</taxon>
        <taxon>Paenibacillaceae</taxon>
        <taxon>Paenibacillus</taxon>
    </lineage>
</organism>
<protein>
    <recommendedName>
        <fullName evidence="1">DNA (cytosine-5-)-methyltransferase</fullName>
        <ecNumber evidence="1">2.1.1.37</ecNumber>
    </recommendedName>
</protein>
<dbReference type="InterPro" id="IPR029063">
    <property type="entry name" value="SAM-dependent_MTases_sf"/>
</dbReference>
<dbReference type="InterPro" id="IPR050750">
    <property type="entry name" value="C5-MTase"/>
</dbReference>
<keyword evidence="2" id="KW-0489">Methyltransferase</keyword>
<dbReference type="InterPro" id="IPR001525">
    <property type="entry name" value="C5_MeTfrase"/>
</dbReference>
<gene>
    <name evidence="6" type="ORF">AWU65_03020</name>
</gene>
<dbReference type="Pfam" id="PF00145">
    <property type="entry name" value="DNA_methylase"/>
    <property type="match status" value="1"/>
</dbReference>
<sequence>MKTPIIHQFIGKSTYNGERIYIDKALLTQAGFIPGTRFRTVTSTENNKIEFTVDHEGANKVSKKVRNQNSIPVIDKTGIDIKGALKDCAHIKVTFVEGRVIIEGLKNTATILKENKHCTSDGELKTISFCAGTGISSQCLIEAGFKEIASVEWNPKEGSEHKFSDIYVRNHPESIMFNLPMQLLDPNDLPYADVWVATLDCTDFSKASNGTKKEFQTMHLFMHLMRLFWGKEQSERPVSILFENVGEFEKVAGVSLELCLKEEGFSVTRTKIDSLDYGSRTKRERFFMVASIFEGFCFPEPTGRNKNSIEEDGVLSIDELEWITPDESDTLKYFLTREDKGITHNHYMTMFDISKDAYVGTITKSHHKIQPENWIKHPTIPNNFAYLKGNHIRALHGISEDYYLGDSNKLVVESIGQSVCLQTFKAIAQRLYKFLLKNLNSLMKRDQENIHTNNHFHKNLITDDIFTIEDSGQLAML</sequence>
<dbReference type="PANTHER" id="PTHR46098:SF1">
    <property type="entry name" value="TRNA (CYTOSINE(38)-C(5))-METHYLTRANSFERASE"/>
    <property type="match status" value="1"/>
</dbReference>
<keyword evidence="7" id="KW-1185">Reference proteome</keyword>
<dbReference type="Proteomes" id="UP000076796">
    <property type="component" value="Unassembled WGS sequence"/>
</dbReference>
<dbReference type="GO" id="GO:0003886">
    <property type="term" value="F:DNA (cytosine-5-)-methyltransferase activity"/>
    <property type="evidence" value="ECO:0007669"/>
    <property type="project" value="UniProtKB-EC"/>
</dbReference>
<evidence type="ECO:0000256" key="2">
    <source>
        <dbReference type="ARBA" id="ARBA00022603"/>
    </source>
</evidence>
<dbReference type="Gene3D" id="3.40.50.150">
    <property type="entry name" value="Vaccinia Virus protein VP39"/>
    <property type="match status" value="1"/>
</dbReference>
<evidence type="ECO:0000256" key="3">
    <source>
        <dbReference type="ARBA" id="ARBA00022679"/>
    </source>
</evidence>
<evidence type="ECO:0000313" key="7">
    <source>
        <dbReference type="Proteomes" id="UP000076796"/>
    </source>
</evidence>
<proteinExistence type="predicted"/>
<keyword evidence="3" id="KW-0808">Transferase</keyword>
<dbReference type="SUPFAM" id="SSF53335">
    <property type="entry name" value="S-adenosyl-L-methionine-dependent methyltransferases"/>
    <property type="match status" value="1"/>
</dbReference>
<dbReference type="GO" id="GO:0032259">
    <property type="term" value="P:methylation"/>
    <property type="evidence" value="ECO:0007669"/>
    <property type="project" value="UniProtKB-KW"/>
</dbReference>
<dbReference type="AlphaFoldDB" id="A0A163GGX8"/>
<name>A0A163GGX8_9BACL</name>
<dbReference type="RefSeq" id="WP_063477470.1">
    <property type="nucleotide sequence ID" value="NZ_JBCMWP010000019.1"/>
</dbReference>
<comment type="caution">
    <text evidence="6">The sequence shown here is derived from an EMBL/GenBank/DDBJ whole genome shotgun (WGS) entry which is preliminary data.</text>
</comment>
<dbReference type="GO" id="GO:0009307">
    <property type="term" value="P:DNA restriction-modification system"/>
    <property type="evidence" value="ECO:0007669"/>
    <property type="project" value="UniProtKB-KW"/>
</dbReference>
<evidence type="ECO:0000256" key="5">
    <source>
        <dbReference type="ARBA" id="ARBA00022747"/>
    </source>
</evidence>
<reference evidence="6" key="1">
    <citation type="journal article" date="2016" name="Genome Announc.">
        <title>Draft genomes of two strains of Paenibacillus glucanolyticus with capability to degrade lignocellulose.</title>
        <authorList>
            <person name="Mathews S.L."/>
            <person name="Pawlak J."/>
            <person name="Grunden A.M."/>
        </authorList>
    </citation>
    <scope>NUCLEOTIDE SEQUENCE [LARGE SCALE GENOMIC DNA]</scope>
    <source>
        <strain evidence="6">SLM1</strain>
    </source>
</reference>
<dbReference type="EC" id="2.1.1.37" evidence="1"/>
<accession>A0A163GGX8</accession>
<dbReference type="OrthoDB" id="6626358at2"/>
<evidence type="ECO:0000313" key="6">
    <source>
        <dbReference type="EMBL" id="KZS44966.1"/>
    </source>
</evidence>
<evidence type="ECO:0000256" key="4">
    <source>
        <dbReference type="ARBA" id="ARBA00022691"/>
    </source>
</evidence>
<keyword evidence="5" id="KW-0680">Restriction system</keyword>
<dbReference type="PANTHER" id="PTHR46098">
    <property type="entry name" value="TRNA (CYTOSINE(38)-C(5))-METHYLTRANSFERASE"/>
    <property type="match status" value="1"/>
</dbReference>
<evidence type="ECO:0000256" key="1">
    <source>
        <dbReference type="ARBA" id="ARBA00011975"/>
    </source>
</evidence>